<dbReference type="EMBL" id="HBHW01040247">
    <property type="protein sequence ID" value="CAE0062867.1"/>
    <property type="molecule type" value="Transcribed_RNA"/>
</dbReference>
<organism evidence="14">
    <name type="scientific">Rhodosorus marinus</name>
    <dbReference type="NCBI Taxonomy" id="101924"/>
    <lineage>
        <taxon>Eukaryota</taxon>
        <taxon>Rhodophyta</taxon>
        <taxon>Stylonematophyceae</taxon>
        <taxon>Stylonematales</taxon>
        <taxon>Stylonemataceae</taxon>
        <taxon>Rhodosorus</taxon>
    </lineage>
</organism>
<dbReference type="EMBL" id="HBHW01040275">
    <property type="protein sequence ID" value="CAE0062894.1"/>
    <property type="molecule type" value="Transcribed_RNA"/>
</dbReference>
<dbReference type="Gene3D" id="3.40.50.1910">
    <property type="match status" value="1"/>
</dbReference>
<dbReference type="Gene3D" id="1.25.40.60">
    <property type="match status" value="1"/>
</dbReference>
<dbReference type="Pfam" id="PF00995">
    <property type="entry name" value="Sec1"/>
    <property type="match status" value="1"/>
</dbReference>
<dbReference type="EMBL" id="HBHW01040270">
    <property type="protein sequence ID" value="CAE0062889.1"/>
    <property type="molecule type" value="Transcribed_RNA"/>
</dbReference>
<evidence type="ECO:0000313" key="7">
    <source>
        <dbReference type="EMBL" id="CAE0062871.1"/>
    </source>
</evidence>
<dbReference type="EMBL" id="HBHW01040251">
    <property type="protein sequence ID" value="CAE0062871.1"/>
    <property type="molecule type" value="Transcribed_RNA"/>
</dbReference>
<proteinExistence type="inferred from homology"/>
<dbReference type="PANTHER" id="PTHR11679">
    <property type="entry name" value="VESICLE PROTEIN SORTING-ASSOCIATED"/>
    <property type="match status" value="1"/>
</dbReference>
<dbReference type="PIRSF" id="PIRSF005715">
    <property type="entry name" value="VPS45_Sec1"/>
    <property type="match status" value="1"/>
</dbReference>
<dbReference type="EMBL" id="HBHW01040240">
    <property type="protein sequence ID" value="CAE0062860.1"/>
    <property type="molecule type" value="Transcribed_RNA"/>
</dbReference>
<protein>
    <recommendedName>
        <fullName evidence="15">Sec1-like protein</fullName>
    </recommendedName>
</protein>
<evidence type="ECO:0000256" key="1">
    <source>
        <dbReference type="ARBA" id="ARBA00009884"/>
    </source>
</evidence>
<evidence type="ECO:0000313" key="5">
    <source>
        <dbReference type="EMBL" id="CAE0062867.1"/>
    </source>
</evidence>
<dbReference type="GO" id="GO:0016192">
    <property type="term" value="P:vesicle-mediated transport"/>
    <property type="evidence" value="ECO:0007669"/>
    <property type="project" value="InterPro"/>
</dbReference>
<gene>
    <name evidence="2" type="ORF">RMAR00112_LOCUS30931</name>
    <name evidence="3" type="ORF">RMAR00112_LOCUS30932</name>
    <name evidence="4" type="ORF">RMAR00112_LOCUS30933</name>
    <name evidence="5" type="ORF">RMAR00112_LOCUS30938</name>
    <name evidence="6" type="ORF">RMAR00112_LOCUS30939</name>
    <name evidence="7" type="ORF">RMAR00112_LOCUS30942</name>
    <name evidence="8" type="ORF">RMAR00112_LOCUS30944</name>
    <name evidence="9" type="ORF">RMAR00112_LOCUS30947</name>
    <name evidence="10" type="ORF">RMAR00112_LOCUS30952</name>
    <name evidence="11" type="ORF">RMAR00112_LOCUS30960</name>
    <name evidence="12" type="ORF">RMAR00112_LOCUS30962</name>
    <name evidence="13" type="ORF">RMAR00112_LOCUS30964</name>
    <name evidence="14" type="ORF">RMAR00112_LOCUS30965</name>
</gene>
<dbReference type="Gene3D" id="3.40.50.2060">
    <property type="match status" value="1"/>
</dbReference>
<evidence type="ECO:0000313" key="13">
    <source>
        <dbReference type="EMBL" id="CAE0062893.1"/>
    </source>
</evidence>
<evidence type="ECO:0000313" key="10">
    <source>
        <dbReference type="EMBL" id="CAE0062881.1"/>
    </source>
</evidence>
<evidence type="ECO:0000313" key="11">
    <source>
        <dbReference type="EMBL" id="CAE0062889.1"/>
    </source>
</evidence>
<comment type="similarity">
    <text evidence="1">Belongs to the STXBP/unc-18/SEC1 family.</text>
</comment>
<dbReference type="AlphaFoldDB" id="A0A7S3A7J5"/>
<dbReference type="EMBL" id="HBHW01040241">
    <property type="protein sequence ID" value="CAE0062861.1"/>
    <property type="molecule type" value="Transcribed_RNA"/>
</dbReference>
<dbReference type="EMBL" id="HBHW01040262">
    <property type="protein sequence ID" value="CAE0062881.1"/>
    <property type="molecule type" value="Transcribed_RNA"/>
</dbReference>
<evidence type="ECO:0000313" key="9">
    <source>
        <dbReference type="EMBL" id="CAE0062876.1"/>
    </source>
</evidence>
<dbReference type="EMBL" id="HBHW01040257">
    <property type="protein sequence ID" value="CAE0062876.1"/>
    <property type="molecule type" value="Transcribed_RNA"/>
</dbReference>
<evidence type="ECO:0008006" key="15">
    <source>
        <dbReference type="Google" id="ProtNLM"/>
    </source>
</evidence>
<evidence type="ECO:0000313" key="14">
    <source>
        <dbReference type="EMBL" id="CAE0062894.1"/>
    </source>
</evidence>
<reference evidence="14" key="1">
    <citation type="submission" date="2021-01" db="EMBL/GenBank/DDBJ databases">
        <authorList>
            <person name="Corre E."/>
            <person name="Pelletier E."/>
            <person name="Niang G."/>
            <person name="Scheremetjew M."/>
            <person name="Finn R."/>
            <person name="Kale V."/>
            <person name="Holt S."/>
            <person name="Cochrane G."/>
            <person name="Meng A."/>
            <person name="Brown T."/>
            <person name="Cohen L."/>
        </authorList>
    </citation>
    <scope>NUCLEOTIDE SEQUENCE</scope>
    <source>
        <strain evidence="14">CCMP 769</strain>
    </source>
</reference>
<dbReference type="Gene3D" id="3.90.830.10">
    <property type="entry name" value="Syntaxin Binding Protein 1, Chain A, domain 2"/>
    <property type="match status" value="1"/>
</dbReference>
<dbReference type="InterPro" id="IPR043154">
    <property type="entry name" value="Sec-1-like_dom1"/>
</dbReference>
<dbReference type="InterPro" id="IPR027482">
    <property type="entry name" value="Sec1-like_dom2"/>
</dbReference>
<evidence type="ECO:0000313" key="2">
    <source>
        <dbReference type="EMBL" id="CAE0062860.1"/>
    </source>
</evidence>
<dbReference type="EMBL" id="HBHW01040242">
    <property type="protein sequence ID" value="CAE0062862.1"/>
    <property type="molecule type" value="Transcribed_RNA"/>
</dbReference>
<dbReference type="EMBL" id="HBHW01040272">
    <property type="protein sequence ID" value="CAE0062891.1"/>
    <property type="molecule type" value="Transcribed_RNA"/>
</dbReference>
<evidence type="ECO:0000313" key="12">
    <source>
        <dbReference type="EMBL" id="CAE0062891.1"/>
    </source>
</evidence>
<dbReference type="EMBL" id="HBHW01040274">
    <property type="protein sequence ID" value="CAE0062893.1"/>
    <property type="molecule type" value="Transcribed_RNA"/>
</dbReference>
<evidence type="ECO:0000313" key="3">
    <source>
        <dbReference type="EMBL" id="CAE0062861.1"/>
    </source>
</evidence>
<name>A0A7S3A7J5_9RHOD</name>
<dbReference type="EMBL" id="HBHW01040248">
    <property type="protein sequence ID" value="CAE0062868.1"/>
    <property type="molecule type" value="Transcribed_RNA"/>
</dbReference>
<dbReference type="InterPro" id="IPR001619">
    <property type="entry name" value="Sec1-like"/>
</dbReference>
<dbReference type="EMBL" id="HBHW01040253">
    <property type="protein sequence ID" value="CAE0062873.1"/>
    <property type="molecule type" value="Transcribed_RNA"/>
</dbReference>
<accession>A0A7S3A7J5</accession>
<sequence>MDKVGYYFEFSPGVGVGVGFAQDRDLFRFVHPQDELGGIWDAYRRRLIDGFLKKVKQASKAPYFVLVVDRESLRHLSTAMTMKEISQNGVSLIEIIDKPREPLPGVNAAFVLTPTPESVNMLVSENPRQYAAFHLFFTSSLADREFSKLKQKPALMKKVKALWELNIDFLAMENNCFSLGLPAGGIPNLWGASAHYFEEEVDTVVKRLTSACRLLARPEAWKVRYPVASKPAEQVAKRLVRSLRAKVSGGENSDETAEYTSATLLVVDRMCDPWSPLVHDFSFQAMANDVLELDQSRLGGSRYYGAGKEANDENANAILEDEQFPVWKKYRHKHVAEVSSQLNDDLQSFVNSNAAAKVHIKGKEPGQELDLKDLSSAIQALPEYGETLARHSAMVNALNDCLELFKTGSLESIARVEQDLVTGRTALGDRCRSKRVLSSIVDLLMAKEVGTEDKVRLITLALAIARSEKFMHYCGGRPSLLSGASFKSRFDLDECFDLARISSPEKTAPARGMATILEKIRNAGTDYKYSLESSDYKGIKKDVRHLPKREVEASYDVSRYQPHVYSLTADLVEGYLLPTIFPELQVSDTANGRGKTLFMIFFVGGVTHSEMRTVSLLSAKCKGENAKIIVGGSTILTPSAFLESLAGIVDASIRSKVLRPPAPLQFDSAKESDKKVELDSG</sequence>
<evidence type="ECO:0000313" key="4">
    <source>
        <dbReference type="EMBL" id="CAE0062862.1"/>
    </source>
</evidence>
<evidence type="ECO:0000313" key="8">
    <source>
        <dbReference type="EMBL" id="CAE0062873.1"/>
    </source>
</evidence>
<evidence type="ECO:0000313" key="6">
    <source>
        <dbReference type="EMBL" id="CAE0062868.1"/>
    </source>
</evidence>
<dbReference type="InterPro" id="IPR036045">
    <property type="entry name" value="Sec1-like_sf"/>
</dbReference>
<dbReference type="SUPFAM" id="SSF56815">
    <property type="entry name" value="Sec1/munc18-like (SM) proteins"/>
    <property type="match status" value="1"/>
</dbReference>
<dbReference type="InterPro" id="IPR043127">
    <property type="entry name" value="Sec-1-like_dom3a"/>
</dbReference>